<keyword evidence="1" id="KW-0472">Membrane</keyword>
<evidence type="ECO:0000313" key="2">
    <source>
        <dbReference type="EMBL" id="CCE81936.1"/>
    </source>
</evidence>
<dbReference type="OrthoDB" id="4073891at2759"/>
<keyword evidence="1" id="KW-1133">Transmembrane helix</keyword>
<reference evidence="2 3" key="1">
    <citation type="journal article" date="2012" name="G3 (Bethesda)">
        <title>Pichia sorbitophila, an interspecies yeast hybrid reveals early steps of genome resolution following polyploidization.</title>
        <authorList>
            <person name="Leh Louis V."/>
            <person name="Despons L."/>
            <person name="Friedrich A."/>
            <person name="Martin T."/>
            <person name="Durrens P."/>
            <person name="Casaregola S."/>
            <person name="Neuveglise C."/>
            <person name="Fairhead C."/>
            <person name="Marck C."/>
            <person name="Cruz J.A."/>
            <person name="Straub M.L."/>
            <person name="Kugler V."/>
            <person name="Sacerdot C."/>
            <person name="Uzunov Z."/>
            <person name="Thierry A."/>
            <person name="Weiss S."/>
            <person name="Bleykasten C."/>
            <person name="De Montigny J."/>
            <person name="Jacques N."/>
            <person name="Jung P."/>
            <person name="Lemaire M."/>
            <person name="Mallet S."/>
            <person name="Morel G."/>
            <person name="Richard G.F."/>
            <person name="Sarkar A."/>
            <person name="Savel G."/>
            <person name="Schacherer J."/>
            <person name="Seret M.L."/>
            <person name="Talla E."/>
            <person name="Samson G."/>
            <person name="Jubin C."/>
            <person name="Poulain J."/>
            <person name="Vacherie B."/>
            <person name="Barbe V."/>
            <person name="Pelletier E."/>
            <person name="Sherman D.J."/>
            <person name="Westhof E."/>
            <person name="Weissenbach J."/>
            <person name="Baret P.V."/>
            <person name="Wincker P."/>
            <person name="Gaillardin C."/>
            <person name="Dujon B."/>
            <person name="Souciet J.L."/>
        </authorList>
    </citation>
    <scope>NUCLEOTIDE SEQUENCE [LARGE SCALE GENOMIC DNA]</scope>
    <source>
        <strain evidence="3">ATCC MYA-4447 / BCRC 22081 / CBS 7064 / NBRC 10061 / NRRL Y-12695</strain>
    </source>
</reference>
<gene>
    <name evidence="2" type="primary">Piso0_002617</name>
    <name evidence="2" type="ORF">GNLVRS01_PISO0I14088g</name>
</gene>
<feature type="transmembrane region" description="Helical" evidence="1">
    <location>
        <begin position="280"/>
        <end position="304"/>
    </location>
</feature>
<accession>G8YFI7</accession>
<organism evidence="2 3">
    <name type="scientific">Pichia sorbitophila (strain ATCC MYA-4447 / BCRC 22081 / CBS 7064 / NBRC 10061 / NRRL Y-12695)</name>
    <name type="common">Hybrid yeast</name>
    <dbReference type="NCBI Taxonomy" id="559304"/>
    <lineage>
        <taxon>Eukaryota</taxon>
        <taxon>Fungi</taxon>
        <taxon>Dikarya</taxon>
        <taxon>Ascomycota</taxon>
        <taxon>Saccharomycotina</taxon>
        <taxon>Pichiomycetes</taxon>
        <taxon>Debaryomycetaceae</taxon>
        <taxon>Millerozyma</taxon>
    </lineage>
</organism>
<sequence>MNRRYEDNSFIRRAMMALVPQKMKNGGKNESAKKNNNGSTVELRNYRLSNSEYETPNTGTKMKSERELEDLAWSIDDFEVPKGRQEILSSIFKQIFGLSLLLEVLTACTYLASMPHMALQFRENSTQGTVLLSSISEALKMISYLAKDLSVTLNDNENILKGLDYIKTIDTFSSDYIYLFSPFQYCRYSSKTSETTVVSTAGLDVFSSLVIDIGLKLGDISRAESSEKMAESLKITYSQTVSLLHKMFADEGKKITLQKKDLAMLEVVNGLKSSETYGKAALLISIAINTLNPVLCICFFILLISPSHQKKWLQPIQNNFLAYLIPIMVLFVLSFGLLLCHWLSEILYYSKVSSFFNKMNIAKFSLSSGFIMLTVCIFFYVLTAYRFTSVLCRSSI</sequence>
<evidence type="ECO:0000256" key="1">
    <source>
        <dbReference type="SAM" id="Phobius"/>
    </source>
</evidence>
<keyword evidence="1" id="KW-0812">Transmembrane</keyword>
<dbReference type="Proteomes" id="UP000005222">
    <property type="component" value="Chromosome I"/>
</dbReference>
<dbReference type="EMBL" id="FO082051">
    <property type="protein sequence ID" value="CCE81936.1"/>
    <property type="molecule type" value="Genomic_DNA"/>
</dbReference>
<dbReference type="AlphaFoldDB" id="G8YFI7"/>
<dbReference type="InParanoid" id="G8YFI7"/>
<dbReference type="OMA" id="TECISTN"/>
<feature type="transmembrane region" description="Helical" evidence="1">
    <location>
        <begin position="320"/>
        <end position="343"/>
    </location>
</feature>
<name>G8YFI7_PICSO</name>
<evidence type="ECO:0000313" key="3">
    <source>
        <dbReference type="Proteomes" id="UP000005222"/>
    </source>
</evidence>
<keyword evidence="3" id="KW-1185">Reference proteome</keyword>
<dbReference type="HOGENOM" id="CLU_696591_0_0_1"/>
<proteinExistence type="predicted"/>
<feature type="transmembrane region" description="Helical" evidence="1">
    <location>
        <begin position="364"/>
        <end position="385"/>
    </location>
</feature>
<protein>
    <submittedName>
        <fullName evidence="2">Piso0_002617 protein</fullName>
    </submittedName>
</protein>
<dbReference type="eggNOG" id="ENOG502QW7F">
    <property type="taxonomic scope" value="Eukaryota"/>
</dbReference>